<evidence type="ECO:0000256" key="1">
    <source>
        <dbReference type="SAM" id="MobiDB-lite"/>
    </source>
</evidence>
<reference evidence="3 4" key="1">
    <citation type="journal article" date="2022" name="Nat. Ecol. Evol.">
        <title>A masculinizing supergene underlies an exaggerated male reproductive morph in a spider.</title>
        <authorList>
            <person name="Hendrickx F."/>
            <person name="De Corte Z."/>
            <person name="Sonet G."/>
            <person name="Van Belleghem S.M."/>
            <person name="Kostlbacher S."/>
            <person name="Vangestel C."/>
        </authorList>
    </citation>
    <scope>NUCLEOTIDE SEQUENCE [LARGE SCALE GENOMIC DNA]</scope>
    <source>
        <strain evidence="3">W744_W776</strain>
    </source>
</reference>
<proteinExistence type="predicted"/>
<dbReference type="EMBL" id="JAFNEN010000075">
    <property type="protein sequence ID" value="KAG8195984.1"/>
    <property type="molecule type" value="Genomic_DNA"/>
</dbReference>
<name>A0AAV6VJA0_9ARAC</name>
<evidence type="ECO:0008006" key="5">
    <source>
        <dbReference type="Google" id="ProtNLM"/>
    </source>
</evidence>
<feature type="region of interest" description="Disordered" evidence="1">
    <location>
        <begin position="236"/>
        <end position="293"/>
    </location>
</feature>
<gene>
    <name evidence="3" type="ORF">JTE90_028958</name>
</gene>
<feature type="region of interest" description="Disordered" evidence="1">
    <location>
        <begin position="50"/>
        <end position="220"/>
    </location>
</feature>
<feature type="compositionally biased region" description="Basic and acidic residues" evidence="1">
    <location>
        <begin position="173"/>
        <end position="213"/>
    </location>
</feature>
<comment type="caution">
    <text evidence="3">The sequence shown here is derived from an EMBL/GenBank/DDBJ whole genome shotgun (WGS) entry which is preliminary data.</text>
</comment>
<feature type="compositionally biased region" description="Basic and acidic residues" evidence="1">
    <location>
        <begin position="82"/>
        <end position="108"/>
    </location>
</feature>
<dbReference type="Proteomes" id="UP000827092">
    <property type="component" value="Unassembled WGS sequence"/>
</dbReference>
<evidence type="ECO:0000313" key="3">
    <source>
        <dbReference type="EMBL" id="KAG8195984.1"/>
    </source>
</evidence>
<keyword evidence="4" id="KW-1185">Reference proteome</keyword>
<protein>
    <recommendedName>
        <fullName evidence="5">Triadin</fullName>
    </recommendedName>
</protein>
<feature type="transmembrane region" description="Helical" evidence="2">
    <location>
        <begin position="12"/>
        <end position="30"/>
    </location>
</feature>
<feature type="compositionally biased region" description="Basic and acidic residues" evidence="1">
    <location>
        <begin position="236"/>
        <end position="249"/>
    </location>
</feature>
<keyword evidence="2" id="KW-0472">Membrane</keyword>
<keyword evidence="2" id="KW-0812">Transmembrane</keyword>
<sequence>MEFIQAFNPLYAVPIVAVILCAFIVYAFGFKSPVPPPSFEGIEEEKKYTKKRKVKDIQKKEKLVQNGKANGSAAVKASTPAKKKEAEKRVEKEKTNAVEKKSPVVEKKGNKKATKQTEKKSAQEKKKESISHDDFNDDGWVQLVSKKGKKNQKKNDVAATEAQSLTSVLSKPFETKKSDENSRDEESPKKREEPPKDIPDVDLKQKSPKKESFVKAASSENVEKVKVQNVIVEEPKPEIVNIEKQHPKETASVGPKVLEESNKPKKKKKKNAEVAVSEKDSKPKGGTDVPVVQVISETPAPREVTKPVVIEDLPPISKVVEKDQPSDIKNSNVAFDELAGLYPEAKEQKKKKKVRRDH</sequence>
<dbReference type="AlphaFoldDB" id="A0AAV6VJA0"/>
<feature type="compositionally biased region" description="Basic and acidic residues" evidence="1">
    <location>
        <begin position="115"/>
        <end position="134"/>
    </location>
</feature>
<feature type="compositionally biased region" description="Basic and acidic residues" evidence="1">
    <location>
        <begin position="276"/>
        <end position="285"/>
    </location>
</feature>
<evidence type="ECO:0000256" key="2">
    <source>
        <dbReference type="SAM" id="Phobius"/>
    </source>
</evidence>
<evidence type="ECO:0000313" key="4">
    <source>
        <dbReference type="Proteomes" id="UP000827092"/>
    </source>
</evidence>
<organism evidence="3 4">
    <name type="scientific">Oedothorax gibbosus</name>
    <dbReference type="NCBI Taxonomy" id="931172"/>
    <lineage>
        <taxon>Eukaryota</taxon>
        <taxon>Metazoa</taxon>
        <taxon>Ecdysozoa</taxon>
        <taxon>Arthropoda</taxon>
        <taxon>Chelicerata</taxon>
        <taxon>Arachnida</taxon>
        <taxon>Araneae</taxon>
        <taxon>Araneomorphae</taxon>
        <taxon>Entelegynae</taxon>
        <taxon>Araneoidea</taxon>
        <taxon>Linyphiidae</taxon>
        <taxon>Erigoninae</taxon>
        <taxon>Oedothorax</taxon>
    </lineage>
</organism>
<accession>A0AAV6VJA0</accession>
<keyword evidence="2" id="KW-1133">Transmembrane helix</keyword>